<dbReference type="EC" id="3.1.4.4" evidence="3"/>
<name>A0A9X0M961_BACCE</name>
<feature type="domain" description="PLD phosphodiesterase" evidence="7">
    <location>
        <begin position="176"/>
        <end position="203"/>
    </location>
</feature>
<comment type="caution">
    <text evidence="8">The sequence shown here is derived from an EMBL/GenBank/DDBJ whole genome shotgun (WGS) entry which is preliminary data.</text>
</comment>
<dbReference type="SUPFAM" id="SSF56024">
    <property type="entry name" value="Phospholipase D/nuclease"/>
    <property type="match status" value="1"/>
</dbReference>
<dbReference type="InterPro" id="IPR051406">
    <property type="entry name" value="PLD_domain"/>
</dbReference>
<dbReference type="GO" id="GO:0016891">
    <property type="term" value="F:RNA endonuclease activity producing 5'-phosphomonoesters, hydrolytic mechanism"/>
    <property type="evidence" value="ECO:0007669"/>
    <property type="project" value="TreeGrafter"/>
</dbReference>
<reference evidence="8 9" key="1">
    <citation type="submission" date="2015-12" db="EMBL/GenBank/DDBJ databases">
        <title>Bacillus cereus Group isolate.</title>
        <authorList>
            <person name="Kovac J."/>
        </authorList>
    </citation>
    <scope>NUCLEOTIDE SEQUENCE [LARGE SCALE GENOMIC DNA]</scope>
    <source>
        <strain evidence="8 9">FSL K6-0073</strain>
    </source>
</reference>
<evidence type="ECO:0000256" key="1">
    <source>
        <dbReference type="ARBA" id="ARBA00000798"/>
    </source>
</evidence>
<dbReference type="GO" id="GO:0016042">
    <property type="term" value="P:lipid catabolic process"/>
    <property type="evidence" value="ECO:0007669"/>
    <property type="project" value="UniProtKB-KW"/>
</dbReference>
<evidence type="ECO:0000313" key="9">
    <source>
        <dbReference type="Proteomes" id="UP000075476"/>
    </source>
</evidence>
<dbReference type="Proteomes" id="UP000075476">
    <property type="component" value="Unassembled WGS sequence"/>
</dbReference>
<proteinExistence type="inferred from homology"/>
<evidence type="ECO:0000313" key="8">
    <source>
        <dbReference type="EMBL" id="KXY26711.1"/>
    </source>
</evidence>
<evidence type="ECO:0000256" key="5">
    <source>
        <dbReference type="ARBA" id="ARBA00022963"/>
    </source>
</evidence>
<dbReference type="PROSITE" id="PS50035">
    <property type="entry name" value="PLD"/>
    <property type="match status" value="1"/>
</dbReference>
<evidence type="ECO:0000256" key="2">
    <source>
        <dbReference type="ARBA" id="ARBA00008664"/>
    </source>
</evidence>
<keyword evidence="6" id="KW-0443">Lipid metabolism</keyword>
<protein>
    <recommendedName>
        <fullName evidence="3">phospholipase D</fullName>
        <ecNumber evidence="3">3.1.4.4</ecNumber>
    </recommendedName>
</protein>
<comment type="catalytic activity">
    <reaction evidence="1">
        <text>a 1,2-diacyl-sn-glycero-3-phosphocholine + H2O = a 1,2-diacyl-sn-glycero-3-phosphate + choline + H(+)</text>
        <dbReference type="Rhea" id="RHEA:14445"/>
        <dbReference type="ChEBI" id="CHEBI:15354"/>
        <dbReference type="ChEBI" id="CHEBI:15377"/>
        <dbReference type="ChEBI" id="CHEBI:15378"/>
        <dbReference type="ChEBI" id="CHEBI:57643"/>
        <dbReference type="ChEBI" id="CHEBI:58608"/>
        <dbReference type="EC" id="3.1.4.4"/>
    </reaction>
</comment>
<comment type="similarity">
    <text evidence="2">Belongs to the phospholipase D family.</text>
</comment>
<dbReference type="InterPro" id="IPR001736">
    <property type="entry name" value="PLipase_D/transphosphatidylase"/>
</dbReference>
<dbReference type="RefSeq" id="WP_061664699.1">
    <property type="nucleotide sequence ID" value="NZ_LOMO01000276.1"/>
</dbReference>
<dbReference type="Gene3D" id="3.30.870.10">
    <property type="entry name" value="Endonuclease Chain A"/>
    <property type="match status" value="1"/>
</dbReference>
<accession>A0A9X0M961</accession>
<dbReference type="PANTHER" id="PTHR43856">
    <property type="entry name" value="CARDIOLIPIN HYDROLASE"/>
    <property type="match status" value="1"/>
</dbReference>
<keyword evidence="5" id="KW-0442">Lipid degradation</keyword>
<dbReference type="GO" id="GO:0004630">
    <property type="term" value="F:phospholipase D activity"/>
    <property type="evidence" value="ECO:0007669"/>
    <property type="project" value="UniProtKB-EC"/>
</dbReference>
<evidence type="ECO:0000256" key="6">
    <source>
        <dbReference type="ARBA" id="ARBA00023098"/>
    </source>
</evidence>
<dbReference type="AlphaFoldDB" id="A0A9X0M961"/>
<dbReference type="GO" id="GO:0006793">
    <property type="term" value="P:phosphorus metabolic process"/>
    <property type="evidence" value="ECO:0007669"/>
    <property type="project" value="UniProtKB-ARBA"/>
</dbReference>
<keyword evidence="4" id="KW-0378">Hydrolase</keyword>
<gene>
    <name evidence="8" type="ORF">AT268_04335</name>
</gene>
<organism evidence="8 9">
    <name type="scientific">Bacillus cereus</name>
    <dbReference type="NCBI Taxonomy" id="1396"/>
    <lineage>
        <taxon>Bacteria</taxon>
        <taxon>Bacillati</taxon>
        <taxon>Bacillota</taxon>
        <taxon>Bacilli</taxon>
        <taxon>Bacillales</taxon>
        <taxon>Bacillaceae</taxon>
        <taxon>Bacillus</taxon>
        <taxon>Bacillus cereus group</taxon>
    </lineage>
</organism>
<dbReference type="Pfam" id="PF13091">
    <property type="entry name" value="PLDc_2"/>
    <property type="match status" value="1"/>
</dbReference>
<evidence type="ECO:0000256" key="3">
    <source>
        <dbReference type="ARBA" id="ARBA00012027"/>
    </source>
</evidence>
<evidence type="ECO:0000259" key="7">
    <source>
        <dbReference type="PROSITE" id="PS50035"/>
    </source>
</evidence>
<dbReference type="InterPro" id="IPR025202">
    <property type="entry name" value="PLD-like_dom"/>
</dbReference>
<sequence length="239" mass="27654">MEQINISRLYVLKNVLENELKKHADMNVEEYTEHLKINGYQLDVNLTNSSTLLNKLSKEQLLELLLLFKIYEQEQRQESVEFVATLPANIDSRFRKTISVVRQIILGAQKEILITGYAISEYFDEIFSVIINKNLSGVNIKFFIDDNTKNLSYMETIKNRKDLTNLELYKYQKSESLSSLHAKVIVVDNQKAFVSSSNLSYNGMVNNVEIGTIIIGEKVREIDNLFKQLIANKYFIKIV</sequence>
<dbReference type="PANTHER" id="PTHR43856:SF1">
    <property type="entry name" value="MITOCHONDRIAL CARDIOLIPIN HYDROLASE"/>
    <property type="match status" value="1"/>
</dbReference>
<evidence type="ECO:0000256" key="4">
    <source>
        <dbReference type="ARBA" id="ARBA00022801"/>
    </source>
</evidence>
<dbReference type="EMBL" id="LOMO01000276">
    <property type="protein sequence ID" value="KXY26711.1"/>
    <property type="molecule type" value="Genomic_DNA"/>
</dbReference>